<evidence type="ECO:0000313" key="1">
    <source>
        <dbReference type="EMBL" id="GAA3891725.1"/>
    </source>
</evidence>
<dbReference type="EMBL" id="BAABDG010000002">
    <property type="protein sequence ID" value="GAA3891725.1"/>
    <property type="molecule type" value="Genomic_DNA"/>
</dbReference>
<name>A0ABP7L0T8_9GAMM</name>
<reference evidence="2" key="1">
    <citation type="journal article" date="2019" name="Int. J. Syst. Evol. Microbiol.">
        <title>The Global Catalogue of Microorganisms (GCM) 10K type strain sequencing project: providing services to taxonomists for standard genome sequencing and annotation.</title>
        <authorList>
            <consortium name="The Broad Institute Genomics Platform"/>
            <consortium name="The Broad Institute Genome Sequencing Center for Infectious Disease"/>
            <person name="Wu L."/>
            <person name="Ma J."/>
        </authorList>
    </citation>
    <scope>NUCLEOTIDE SEQUENCE [LARGE SCALE GENOMIC DNA]</scope>
    <source>
        <strain evidence="2">JCM 17201</strain>
    </source>
</reference>
<dbReference type="Proteomes" id="UP001499994">
    <property type="component" value="Unassembled WGS sequence"/>
</dbReference>
<evidence type="ECO:0000313" key="2">
    <source>
        <dbReference type="Proteomes" id="UP001499994"/>
    </source>
</evidence>
<comment type="caution">
    <text evidence="1">The sequence shown here is derived from an EMBL/GenBank/DDBJ whole genome shotgun (WGS) entry which is preliminary data.</text>
</comment>
<accession>A0ABP7L0T8</accession>
<keyword evidence="2" id="KW-1185">Reference proteome</keyword>
<protein>
    <submittedName>
        <fullName evidence="1">Uncharacterized protein</fullName>
    </submittedName>
</protein>
<proteinExistence type="predicted"/>
<organism evidence="1 2">
    <name type="scientific">Gibbsiella dentisursi</name>
    <dbReference type="NCBI Taxonomy" id="796890"/>
    <lineage>
        <taxon>Bacteria</taxon>
        <taxon>Pseudomonadati</taxon>
        <taxon>Pseudomonadota</taxon>
        <taxon>Gammaproteobacteria</taxon>
        <taxon>Enterobacterales</taxon>
        <taxon>Yersiniaceae</taxon>
        <taxon>Gibbsiella</taxon>
    </lineage>
</organism>
<gene>
    <name evidence="1" type="ORF">GCM10022405_16510</name>
</gene>
<sequence>MRLFCLYICGRPGAGCALDSIALLSLINYLHFSKLRKIPAITLVAGILIIRNNYDFFMTQKLSLGQDVVALGLN</sequence>